<feature type="domain" description="Malonyl-CoA decarboxylase C-terminal" evidence="1">
    <location>
        <begin position="100"/>
        <end position="250"/>
    </location>
</feature>
<name>A0A1X2GHS8_9FUNG</name>
<dbReference type="OrthoDB" id="426718at2759"/>
<organism evidence="2 3">
    <name type="scientific">Hesseltinella vesiculosa</name>
    <dbReference type="NCBI Taxonomy" id="101127"/>
    <lineage>
        <taxon>Eukaryota</taxon>
        <taxon>Fungi</taxon>
        <taxon>Fungi incertae sedis</taxon>
        <taxon>Mucoromycota</taxon>
        <taxon>Mucoromycotina</taxon>
        <taxon>Mucoromycetes</taxon>
        <taxon>Mucorales</taxon>
        <taxon>Cunninghamellaceae</taxon>
        <taxon>Hesseltinella</taxon>
    </lineage>
</organism>
<dbReference type="Proteomes" id="UP000242146">
    <property type="component" value="Unassembled WGS sequence"/>
</dbReference>
<dbReference type="Gene3D" id="3.40.630.150">
    <property type="entry name" value="Malonyl-CoA decarboxylase, catalytic domain"/>
    <property type="match status" value="2"/>
</dbReference>
<dbReference type="GO" id="GO:0006633">
    <property type="term" value="P:fatty acid biosynthetic process"/>
    <property type="evidence" value="ECO:0007669"/>
    <property type="project" value="InterPro"/>
</dbReference>
<reference evidence="2 3" key="1">
    <citation type="submission" date="2016-07" db="EMBL/GenBank/DDBJ databases">
        <title>Pervasive Adenine N6-methylation of Active Genes in Fungi.</title>
        <authorList>
            <consortium name="DOE Joint Genome Institute"/>
            <person name="Mondo S.J."/>
            <person name="Dannebaum R.O."/>
            <person name="Kuo R.C."/>
            <person name="Labutti K."/>
            <person name="Haridas S."/>
            <person name="Kuo A."/>
            <person name="Salamov A."/>
            <person name="Ahrendt S.R."/>
            <person name="Lipzen A."/>
            <person name="Sullivan W."/>
            <person name="Andreopoulos W.B."/>
            <person name="Clum A."/>
            <person name="Lindquist E."/>
            <person name="Daum C."/>
            <person name="Ramamoorthy G.K."/>
            <person name="Gryganskyi A."/>
            <person name="Culley D."/>
            <person name="Magnuson J.K."/>
            <person name="James T.Y."/>
            <person name="O'Malley M.A."/>
            <person name="Stajich J.E."/>
            <person name="Spatafora J.W."/>
            <person name="Visel A."/>
            <person name="Grigoriev I.V."/>
        </authorList>
    </citation>
    <scope>NUCLEOTIDE SEQUENCE [LARGE SCALE GENOMIC DNA]</scope>
    <source>
        <strain evidence="2 3">NRRL 3301</strain>
    </source>
</reference>
<dbReference type="GO" id="GO:2001294">
    <property type="term" value="P:malonyl-CoA catabolic process"/>
    <property type="evidence" value="ECO:0007669"/>
    <property type="project" value="TreeGrafter"/>
</dbReference>
<dbReference type="PANTHER" id="PTHR28641">
    <property type="match status" value="1"/>
</dbReference>
<dbReference type="GO" id="GO:0005759">
    <property type="term" value="C:mitochondrial matrix"/>
    <property type="evidence" value="ECO:0007669"/>
    <property type="project" value="TreeGrafter"/>
</dbReference>
<dbReference type="PANTHER" id="PTHR28641:SF1">
    <property type="entry name" value="MALONYL-COA DECARBOXYLASE, MITOCHONDRIAL"/>
    <property type="match status" value="1"/>
</dbReference>
<sequence length="357" mass="40206">MEQFVQQHIQQAAGSSTLHTLDMLSLLDKKNQLVYLDSIGESVPMWLDQVQALPDHFLRFIQLRSKLLALARTYPTHPHLVTWTSLLSTRMAGALNVVQCQTLSAHTPSTLLEKIVQYETVHAVANNTDLERRLGPDRRVYALTHPDFPMEPLAFVHVALTEQSPTSVQSILQQPYPCTSTIPSFAICYSINTQSGLGGLKLAHHLINHVVHDLSSQFPSIHTFATLSPIPGFRRWFAERQEDRKSLDPSNPNAQPALLHLCANYLLLQRRSSGHALDPVAHFHLRNGASIQNLHGLADDSEKGMQESMGMMVNYQYAPLRLEHHQKRYREDGIIFADQSIAPDLHHSRLVRLDPAT</sequence>
<protein>
    <submittedName>
        <fullName evidence="2">Malonyl-CoA decarboxylase</fullName>
    </submittedName>
</protein>
<dbReference type="AlphaFoldDB" id="A0A1X2GHS8"/>
<comment type="caution">
    <text evidence="2">The sequence shown here is derived from an EMBL/GenBank/DDBJ whole genome shotgun (WGS) entry which is preliminary data.</text>
</comment>
<dbReference type="GO" id="GO:0050080">
    <property type="term" value="F:malonyl-CoA decarboxylase activity"/>
    <property type="evidence" value="ECO:0007669"/>
    <property type="project" value="InterPro"/>
</dbReference>
<proteinExistence type="predicted"/>
<feature type="domain" description="Malonyl-CoA decarboxylase C-terminal" evidence="1">
    <location>
        <begin position="255"/>
        <end position="317"/>
    </location>
</feature>
<dbReference type="InterPro" id="IPR038917">
    <property type="entry name" value="Malonyl_CoA_deC"/>
</dbReference>
<evidence type="ECO:0000313" key="2">
    <source>
        <dbReference type="EMBL" id="ORX54047.1"/>
    </source>
</evidence>
<evidence type="ECO:0000313" key="3">
    <source>
        <dbReference type="Proteomes" id="UP000242146"/>
    </source>
</evidence>
<dbReference type="STRING" id="101127.A0A1X2GHS8"/>
<evidence type="ECO:0000259" key="1">
    <source>
        <dbReference type="Pfam" id="PF05292"/>
    </source>
</evidence>
<keyword evidence="3" id="KW-1185">Reference proteome</keyword>
<accession>A0A1X2GHS8</accession>
<dbReference type="InterPro" id="IPR042303">
    <property type="entry name" value="Malonyl_CoA_deC_C_sf"/>
</dbReference>
<dbReference type="EMBL" id="MCGT01000014">
    <property type="protein sequence ID" value="ORX54047.1"/>
    <property type="molecule type" value="Genomic_DNA"/>
</dbReference>
<dbReference type="Pfam" id="PF05292">
    <property type="entry name" value="MCD"/>
    <property type="match status" value="2"/>
</dbReference>
<dbReference type="InterPro" id="IPR007956">
    <property type="entry name" value="Malonyl_CoA_deC_C"/>
</dbReference>
<gene>
    <name evidence="2" type="ORF">DM01DRAFT_1383442</name>
</gene>
<dbReference type="GO" id="GO:0006085">
    <property type="term" value="P:acetyl-CoA biosynthetic process"/>
    <property type="evidence" value="ECO:0007669"/>
    <property type="project" value="TreeGrafter"/>
</dbReference>
<dbReference type="GO" id="GO:0005782">
    <property type="term" value="C:peroxisomal matrix"/>
    <property type="evidence" value="ECO:0007669"/>
    <property type="project" value="TreeGrafter"/>
</dbReference>